<comment type="cofactor">
    <cofactor evidence="1">
        <name>Mn(2+)</name>
        <dbReference type="ChEBI" id="CHEBI:29035"/>
    </cofactor>
</comment>
<dbReference type="EMBL" id="JADZGI010000001">
    <property type="protein sequence ID" value="MBH0113576.1"/>
    <property type="molecule type" value="Genomic_DNA"/>
</dbReference>
<comment type="cofactor">
    <cofactor evidence="2">
        <name>Mg(2+)</name>
        <dbReference type="ChEBI" id="CHEBI:18420"/>
    </cofactor>
</comment>
<dbReference type="CDD" id="cd03426">
    <property type="entry name" value="NUDIX_CoAse_Nudt7"/>
    <property type="match status" value="1"/>
</dbReference>
<dbReference type="PANTHER" id="PTHR12992:SF11">
    <property type="entry name" value="MITOCHONDRIAL COENZYME A DIPHOSPHATASE NUDT8"/>
    <property type="match status" value="1"/>
</dbReference>
<feature type="domain" description="Nudix hydrolase" evidence="7">
    <location>
        <begin position="34"/>
        <end position="164"/>
    </location>
</feature>
<evidence type="ECO:0000313" key="9">
    <source>
        <dbReference type="Proteomes" id="UP000617634"/>
    </source>
</evidence>
<dbReference type="GO" id="GO:0046872">
    <property type="term" value="F:metal ion binding"/>
    <property type="evidence" value="ECO:0007669"/>
    <property type="project" value="UniProtKB-KW"/>
</dbReference>
<evidence type="ECO:0000259" key="7">
    <source>
        <dbReference type="PROSITE" id="PS51462"/>
    </source>
</evidence>
<dbReference type="Proteomes" id="UP000617634">
    <property type="component" value="Unassembled WGS sequence"/>
</dbReference>
<dbReference type="Gene3D" id="3.90.79.10">
    <property type="entry name" value="Nucleoside Triphosphate Pyrophosphohydrolase"/>
    <property type="match status" value="1"/>
</dbReference>
<evidence type="ECO:0000313" key="8">
    <source>
        <dbReference type="EMBL" id="MBH0113576.1"/>
    </source>
</evidence>
<protein>
    <submittedName>
        <fullName evidence="8">CoA pyrophosphatase</fullName>
    </submittedName>
</protein>
<name>A0A931MLZ6_9SPHN</name>
<keyword evidence="4" id="KW-0378">Hydrolase</keyword>
<evidence type="ECO:0000256" key="2">
    <source>
        <dbReference type="ARBA" id="ARBA00001946"/>
    </source>
</evidence>
<dbReference type="InterPro" id="IPR000086">
    <property type="entry name" value="NUDIX_hydrolase_dom"/>
</dbReference>
<dbReference type="InterPro" id="IPR015797">
    <property type="entry name" value="NUDIX_hydrolase-like_dom_sf"/>
</dbReference>
<dbReference type="NCBIfam" id="NF007980">
    <property type="entry name" value="PRK10707.1"/>
    <property type="match status" value="1"/>
</dbReference>
<proteinExistence type="predicted"/>
<dbReference type="RefSeq" id="WP_197163845.1">
    <property type="nucleotide sequence ID" value="NZ_JADZGI010000001.1"/>
</dbReference>
<evidence type="ECO:0000256" key="4">
    <source>
        <dbReference type="ARBA" id="ARBA00022801"/>
    </source>
</evidence>
<organism evidence="8 9">
    <name type="scientific">Novosphingobium aureum</name>
    <dbReference type="NCBI Taxonomy" id="2792964"/>
    <lineage>
        <taxon>Bacteria</taxon>
        <taxon>Pseudomonadati</taxon>
        <taxon>Pseudomonadota</taxon>
        <taxon>Alphaproteobacteria</taxon>
        <taxon>Sphingomonadales</taxon>
        <taxon>Sphingomonadaceae</taxon>
        <taxon>Novosphingobium</taxon>
    </lineage>
</organism>
<dbReference type="InterPro" id="IPR020084">
    <property type="entry name" value="NUDIX_hydrolase_CS"/>
</dbReference>
<dbReference type="PROSITE" id="PS51462">
    <property type="entry name" value="NUDIX"/>
    <property type="match status" value="1"/>
</dbReference>
<evidence type="ECO:0000256" key="1">
    <source>
        <dbReference type="ARBA" id="ARBA00001936"/>
    </source>
</evidence>
<dbReference type="AlphaFoldDB" id="A0A931MLZ6"/>
<comment type="caution">
    <text evidence="8">The sequence shown here is derived from an EMBL/GenBank/DDBJ whole genome shotgun (WGS) entry which is preliminary data.</text>
</comment>
<accession>A0A931MLZ6</accession>
<keyword evidence="5" id="KW-0460">Magnesium</keyword>
<evidence type="ECO:0000256" key="6">
    <source>
        <dbReference type="ARBA" id="ARBA00023211"/>
    </source>
</evidence>
<dbReference type="InterPro" id="IPR045121">
    <property type="entry name" value="CoAse"/>
</dbReference>
<reference evidence="8" key="1">
    <citation type="submission" date="2020-11" db="EMBL/GenBank/DDBJ databases">
        <title>Novosphingobium aureum sp. nov., a marine bacterium isolated from sediment of a salt flat.</title>
        <authorList>
            <person name="Yoo Y."/>
            <person name="Kim J.-J."/>
        </authorList>
    </citation>
    <scope>NUCLEOTIDE SEQUENCE</scope>
    <source>
        <strain evidence="8">YJ-S2-02</strain>
    </source>
</reference>
<dbReference type="PANTHER" id="PTHR12992">
    <property type="entry name" value="NUDIX HYDROLASE"/>
    <property type="match status" value="1"/>
</dbReference>
<dbReference type="PROSITE" id="PS00893">
    <property type="entry name" value="NUDIX_BOX"/>
    <property type="match status" value="1"/>
</dbReference>
<evidence type="ECO:0000256" key="3">
    <source>
        <dbReference type="ARBA" id="ARBA00022723"/>
    </source>
</evidence>
<dbReference type="GO" id="GO:0010945">
    <property type="term" value="F:coenzyme A diphosphatase activity"/>
    <property type="evidence" value="ECO:0007669"/>
    <property type="project" value="InterPro"/>
</dbReference>
<sequence>MSTLFNTLSQRLERGLAGPAPDLWPDPRIEAIEHFKPAAVLIAFTERAEPGVLLLHRPSSMRAHPGQIAFPGGRIDPGENAIEAALREADEELGIDPASVRVVGEGDKYRTGSGYEVTPVLGVIPPDIEIIPNPAEVARWFEAPAHFVFDTANHVARTLEWEGRPREYVEITWQGHRIWGVTGAIISNLTRRMNWHD</sequence>
<dbReference type="Pfam" id="PF00293">
    <property type="entry name" value="NUDIX"/>
    <property type="match status" value="1"/>
</dbReference>
<gene>
    <name evidence="8" type="ORF">I5E68_11505</name>
</gene>
<keyword evidence="3" id="KW-0479">Metal-binding</keyword>
<dbReference type="SUPFAM" id="SSF55811">
    <property type="entry name" value="Nudix"/>
    <property type="match status" value="1"/>
</dbReference>
<keyword evidence="9" id="KW-1185">Reference proteome</keyword>
<evidence type="ECO:0000256" key="5">
    <source>
        <dbReference type="ARBA" id="ARBA00022842"/>
    </source>
</evidence>
<keyword evidence="6" id="KW-0464">Manganese</keyword>